<organism evidence="4 5">
    <name type="scientific">Calocera cornea HHB12733</name>
    <dbReference type="NCBI Taxonomy" id="1353952"/>
    <lineage>
        <taxon>Eukaryota</taxon>
        <taxon>Fungi</taxon>
        <taxon>Dikarya</taxon>
        <taxon>Basidiomycota</taxon>
        <taxon>Agaricomycotina</taxon>
        <taxon>Dacrymycetes</taxon>
        <taxon>Dacrymycetales</taxon>
        <taxon>Dacrymycetaceae</taxon>
        <taxon>Calocera</taxon>
    </lineage>
</organism>
<comment type="similarity">
    <text evidence="1 3">Belongs to the cut8/STS1 family.</text>
</comment>
<keyword evidence="3" id="KW-0653">Protein transport</keyword>
<accession>A0A165DL14</accession>
<dbReference type="InterPro" id="IPR038422">
    <property type="entry name" value="Cut8/Sts1_sf"/>
</dbReference>
<sequence>MEDVDVGVLLASVPQSSLLPLLNALINDNPNLKPKVISLMPRPSITSVTTALNAAYQKVQAAYPYSSTAPTFGSFGFSTPFQPTSSGSFGFGHAFNLGSSSQTPGSPQPRDSFARARLRQPLADFITTVLSYLPYFSLTPATSASSASASSKQQPHAGETFTYLHQAAQYALQVLPLFAAPTPPPTNLVDLINRLHTELAAWSRAVDEHVNQKGGMFGSDMVQIWSRGLDELAQLGGEQWERLRDDWVQHCGWLIGRRPQWRNQDVEL</sequence>
<dbReference type="STRING" id="1353952.A0A165DL14"/>
<reference evidence="4 5" key="1">
    <citation type="journal article" date="2016" name="Mol. Biol. Evol.">
        <title>Comparative Genomics of Early-Diverging Mushroom-Forming Fungi Provides Insights into the Origins of Lignocellulose Decay Capabilities.</title>
        <authorList>
            <person name="Nagy L.G."/>
            <person name="Riley R."/>
            <person name="Tritt A."/>
            <person name="Adam C."/>
            <person name="Daum C."/>
            <person name="Floudas D."/>
            <person name="Sun H."/>
            <person name="Yadav J.S."/>
            <person name="Pangilinan J."/>
            <person name="Larsson K.H."/>
            <person name="Matsuura K."/>
            <person name="Barry K."/>
            <person name="Labutti K."/>
            <person name="Kuo R."/>
            <person name="Ohm R.A."/>
            <person name="Bhattacharya S.S."/>
            <person name="Shirouzu T."/>
            <person name="Yoshinaga Y."/>
            <person name="Martin F.M."/>
            <person name="Grigoriev I.V."/>
            <person name="Hibbett D.S."/>
        </authorList>
    </citation>
    <scope>NUCLEOTIDE SEQUENCE [LARGE SCALE GENOMIC DNA]</scope>
    <source>
        <strain evidence="4 5">HHB12733</strain>
    </source>
</reference>
<keyword evidence="2 3" id="KW-0539">Nucleus</keyword>
<dbReference type="EMBL" id="KV424048">
    <property type="protein sequence ID" value="KZT53046.1"/>
    <property type="molecule type" value="Genomic_DNA"/>
</dbReference>
<name>A0A165DL14_9BASI</name>
<evidence type="ECO:0000256" key="2">
    <source>
        <dbReference type="ARBA" id="ARBA00023242"/>
    </source>
</evidence>
<keyword evidence="3" id="KW-0963">Cytoplasm</keyword>
<dbReference type="InterPro" id="IPR013868">
    <property type="entry name" value="Cut8/Sts1_fam"/>
</dbReference>
<dbReference type="Gene3D" id="1.20.58.1590">
    <property type="entry name" value="Tethering factor for nuclear proteasome Cut8/Sts1"/>
    <property type="match status" value="1"/>
</dbReference>
<gene>
    <name evidence="4" type="ORF">CALCODRAFT_440709</name>
</gene>
<comment type="subunit">
    <text evidence="3">Binds the proteasome.</text>
</comment>
<protein>
    <recommendedName>
        <fullName evidence="3">Tethering factor for nuclear proteasome STS1</fullName>
    </recommendedName>
</protein>
<dbReference type="InParanoid" id="A0A165DL14"/>
<dbReference type="PANTHER" id="PTHR28032">
    <property type="entry name" value="FI02826P"/>
    <property type="match status" value="1"/>
</dbReference>
<dbReference type="AlphaFoldDB" id="A0A165DL14"/>
<dbReference type="Pfam" id="PF08559">
    <property type="entry name" value="Cut8"/>
    <property type="match status" value="1"/>
</dbReference>
<evidence type="ECO:0000256" key="3">
    <source>
        <dbReference type="RuleBase" id="RU368013"/>
    </source>
</evidence>
<dbReference type="GO" id="GO:0031144">
    <property type="term" value="P:proteasome localization"/>
    <property type="evidence" value="ECO:0007669"/>
    <property type="project" value="UniProtKB-UniRule"/>
</dbReference>
<keyword evidence="5" id="KW-1185">Reference proteome</keyword>
<dbReference type="OrthoDB" id="10061064at2759"/>
<dbReference type="GO" id="GO:0005737">
    <property type="term" value="C:cytoplasm"/>
    <property type="evidence" value="ECO:0007669"/>
    <property type="project" value="UniProtKB-SubCell"/>
</dbReference>
<dbReference type="GO" id="GO:0031965">
    <property type="term" value="C:nuclear membrane"/>
    <property type="evidence" value="ECO:0007669"/>
    <property type="project" value="TreeGrafter"/>
</dbReference>
<comment type="subcellular location">
    <subcellularLocation>
        <location evidence="3">Cytoplasm</location>
    </subcellularLocation>
    <subcellularLocation>
        <location evidence="3">Nucleus</location>
    </subcellularLocation>
</comment>
<comment type="function">
    <text evidence="3">Involved in ubiquitin-mediated protein degradation. Regulatory factor in the ubiquitin/proteasome pathway that controls the turnover of proteasome substrates. Targets proteasomes to the nucleus and facilitates the degradation of nuclear proteins.</text>
</comment>
<dbReference type="Proteomes" id="UP000076842">
    <property type="component" value="Unassembled WGS sequence"/>
</dbReference>
<evidence type="ECO:0000256" key="1">
    <source>
        <dbReference type="ARBA" id="ARBA00006199"/>
    </source>
</evidence>
<dbReference type="GO" id="GO:0015031">
    <property type="term" value="P:protein transport"/>
    <property type="evidence" value="ECO:0007669"/>
    <property type="project" value="UniProtKB-UniRule"/>
</dbReference>
<dbReference type="PANTHER" id="PTHR28032:SF1">
    <property type="entry name" value="FI02826P"/>
    <property type="match status" value="1"/>
</dbReference>
<proteinExistence type="inferred from homology"/>
<dbReference type="GO" id="GO:0070628">
    <property type="term" value="F:proteasome binding"/>
    <property type="evidence" value="ECO:0007669"/>
    <property type="project" value="TreeGrafter"/>
</dbReference>
<keyword evidence="3" id="KW-0813">Transport</keyword>
<dbReference type="GO" id="GO:0071630">
    <property type="term" value="P:nuclear protein quality control by the ubiquitin-proteasome system"/>
    <property type="evidence" value="ECO:0007669"/>
    <property type="project" value="UniProtKB-UniRule"/>
</dbReference>
<evidence type="ECO:0000313" key="4">
    <source>
        <dbReference type="EMBL" id="KZT53046.1"/>
    </source>
</evidence>
<evidence type="ECO:0000313" key="5">
    <source>
        <dbReference type="Proteomes" id="UP000076842"/>
    </source>
</evidence>